<keyword evidence="4 5" id="KW-0479">Metal-binding</keyword>
<keyword evidence="7" id="KW-1185">Reference proteome</keyword>
<dbReference type="InterPro" id="IPR017221">
    <property type="entry name" value="DUF34/NIF3_bac"/>
</dbReference>
<evidence type="ECO:0000313" key="7">
    <source>
        <dbReference type="Proteomes" id="UP001589693"/>
    </source>
</evidence>
<dbReference type="Proteomes" id="UP001589693">
    <property type="component" value="Unassembled WGS sequence"/>
</dbReference>
<evidence type="ECO:0000256" key="4">
    <source>
        <dbReference type="ARBA" id="ARBA00022723"/>
    </source>
</evidence>
<evidence type="ECO:0000313" key="6">
    <source>
        <dbReference type="EMBL" id="MFB9909099.1"/>
    </source>
</evidence>
<dbReference type="EMBL" id="JBHLZU010000033">
    <property type="protein sequence ID" value="MFB9909099.1"/>
    <property type="molecule type" value="Genomic_DNA"/>
</dbReference>
<dbReference type="SUPFAM" id="SSF102705">
    <property type="entry name" value="NIF3 (NGG1p interacting factor 3)-like"/>
    <property type="match status" value="1"/>
</dbReference>
<dbReference type="NCBIfam" id="TIGR00486">
    <property type="entry name" value="YbgI_SA1388"/>
    <property type="match status" value="1"/>
</dbReference>
<proteinExistence type="inferred from homology"/>
<dbReference type="InterPro" id="IPR015867">
    <property type="entry name" value="N-reg_PII/ATP_PRibTrfase_C"/>
</dbReference>
<evidence type="ECO:0000256" key="2">
    <source>
        <dbReference type="ARBA" id="ARBA00011643"/>
    </source>
</evidence>
<gene>
    <name evidence="6" type="ORF">ACFFQA_34615</name>
</gene>
<dbReference type="PIRSF" id="PIRSF037489">
    <property type="entry name" value="UCP037489_NIF3_YqfO"/>
    <property type="match status" value="1"/>
</dbReference>
<sequence length="379" mass="39740">MSPTLAEVITALERAYPPALAESWDAIGLVCGDRAEPVRSVLVCVDPVESTVDEAVELGADLVLAHHPLLLRGVHGVPADDPKGSLVHKLIRAGSALYCAHTNADSADPGVSDALADALGLIGTSPLDAKPGEPMDALTVFVPAAHAPRVLDALTEAGAGRFDGYSHGAWTVDGTGQFMPLEGSNPVLGSVGELHKEPETRIETVLPRSRRTAVVEALRSAHPYEVPAFDLHEMAALPSTKGLGRVGELPEPEPFSAFVRRVADALPATAWGVRAAGDPERMIKRVAVCGGAGDSMLAAATRSGADAYVTADLRHHPADEHLAKGPRMPALVDVSHWASEWPWCEQAAGVIRAAFGGTVAVHVSTRRTDPWTLAVSDSD</sequence>
<name>A0ABV6A7E6_9PSEU</name>
<dbReference type="PANTHER" id="PTHR13799">
    <property type="entry name" value="NGG1 INTERACTING FACTOR 3"/>
    <property type="match status" value="1"/>
</dbReference>
<dbReference type="Gene3D" id="3.40.1390.30">
    <property type="entry name" value="NIF3 (NGG1p interacting factor 3)-like"/>
    <property type="match status" value="1"/>
</dbReference>
<evidence type="ECO:0000256" key="3">
    <source>
        <dbReference type="ARBA" id="ARBA00022112"/>
    </source>
</evidence>
<protein>
    <recommendedName>
        <fullName evidence="3 5">GTP cyclohydrolase 1 type 2 homolog</fullName>
    </recommendedName>
</protein>
<comment type="similarity">
    <text evidence="1 5">Belongs to the GTP cyclohydrolase I type 2/NIF3 family.</text>
</comment>
<dbReference type="PANTHER" id="PTHR13799:SF14">
    <property type="entry name" value="GTP CYCLOHYDROLASE 1 TYPE 2 HOMOLOG"/>
    <property type="match status" value="1"/>
</dbReference>
<dbReference type="Gene3D" id="3.30.70.120">
    <property type="match status" value="1"/>
</dbReference>
<accession>A0ABV6A7E6</accession>
<dbReference type="InterPro" id="IPR036069">
    <property type="entry name" value="DUF34/NIF3_sf"/>
</dbReference>
<dbReference type="InterPro" id="IPR002678">
    <property type="entry name" value="DUF34/NIF3"/>
</dbReference>
<organism evidence="6 7">
    <name type="scientific">Allokutzneria oryzae</name>
    <dbReference type="NCBI Taxonomy" id="1378989"/>
    <lineage>
        <taxon>Bacteria</taxon>
        <taxon>Bacillati</taxon>
        <taxon>Actinomycetota</taxon>
        <taxon>Actinomycetes</taxon>
        <taxon>Pseudonocardiales</taxon>
        <taxon>Pseudonocardiaceae</taxon>
        <taxon>Allokutzneria</taxon>
    </lineage>
</organism>
<comment type="caution">
    <text evidence="6">The sequence shown here is derived from an EMBL/GenBank/DDBJ whole genome shotgun (WGS) entry which is preliminary data.</text>
</comment>
<dbReference type="RefSeq" id="WP_377861512.1">
    <property type="nucleotide sequence ID" value="NZ_JBHLZU010000033.1"/>
</dbReference>
<dbReference type="Pfam" id="PF01784">
    <property type="entry name" value="DUF34_NIF3"/>
    <property type="match status" value="1"/>
</dbReference>
<evidence type="ECO:0000256" key="1">
    <source>
        <dbReference type="ARBA" id="ARBA00006964"/>
    </source>
</evidence>
<comment type="subunit">
    <text evidence="2">Homohexamer.</text>
</comment>
<reference evidence="6 7" key="1">
    <citation type="submission" date="2024-09" db="EMBL/GenBank/DDBJ databases">
        <authorList>
            <person name="Sun Q."/>
            <person name="Mori K."/>
        </authorList>
    </citation>
    <scope>NUCLEOTIDE SEQUENCE [LARGE SCALE GENOMIC DNA]</scope>
    <source>
        <strain evidence="6 7">TBRC 7907</strain>
    </source>
</reference>
<evidence type="ECO:0000256" key="5">
    <source>
        <dbReference type="PIRNR" id="PIRNR037489"/>
    </source>
</evidence>